<organism evidence="2 3">
    <name type="scientific">Amylolactobacillus amylotrophicus DSM 20534</name>
    <dbReference type="NCBI Taxonomy" id="1423722"/>
    <lineage>
        <taxon>Bacteria</taxon>
        <taxon>Bacillati</taxon>
        <taxon>Bacillota</taxon>
        <taxon>Bacilli</taxon>
        <taxon>Lactobacillales</taxon>
        <taxon>Lactobacillaceae</taxon>
        <taxon>Amylolactobacillus</taxon>
    </lineage>
</organism>
<feature type="region of interest" description="Disordered" evidence="1">
    <location>
        <begin position="22"/>
        <end position="55"/>
    </location>
</feature>
<reference evidence="2 3" key="1">
    <citation type="journal article" date="2015" name="Genome Announc.">
        <title>Expanding the biotechnology potential of lactobacilli through comparative genomics of 213 strains and associated genera.</title>
        <authorList>
            <person name="Sun Z."/>
            <person name="Harris H.M."/>
            <person name="McCann A."/>
            <person name="Guo C."/>
            <person name="Argimon S."/>
            <person name="Zhang W."/>
            <person name="Yang X."/>
            <person name="Jeffery I.B."/>
            <person name="Cooney J.C."/>
            <person name="Kagawa T.F."/>
            <person name="Liu W."/>
            <person name="Song Y."/>
            <person name="Salvetti E."/>
            <person name="Wrobel A."/>
            <person name="Rasinkangas P."/>
            <person name="Parkhill J."/>
            <person name="Rea M.C."/>
            <person name="O'Sullivan O."/>
            <person name="Ritari J."/>
            <person name="Douillard F.P."/>
            <person name="Paul Ross R."/>
            <person name="Yang R."/>
            <person name="Briner A.E."/>
            <person name="Felis G.E."/>
            <person name="de Vos W.M."/>
            <person name="Barrangou R."/>
            <person name="Klaenhammer T.R."/>
            <person name="Caufield P.W."/>
            <person name="Cui Y."/>
            <person name="Zhang H."/>
            <person name="O'Toole P.W."/>
        </authorList>
    </citation>
    <scope>NUCLEOTIDE SEQUENCE [LARGE SCALE GENOMIC DNA]</scope>
    <source>
        <strain evidence="2 3">DSM 20534</strain>
    </source>
</reference>
<dbReference type="AlphaFoldDB" id="A0A0R1GX85"/>
<protein>
    <submittedName>
        <fullName evidence="2">Uncharacterized protein</fullName>
    </submittedName>
</protein>
<evidence type="ECO:0000313" key="3">
    <source>
        <dbReference type="Proteomes" id="UP000050909"/>
    </source>
</evidence>
<dbReference type="RefSeq" id="WP_156408168.1">
    <property type="nucleotide sequence ID" value="NZ_AZCV01000001.1"/>
</dbReference>
<dbReference type="InterPro" id="IPR047909">
    <property type="entry name" value="SPJ_0845-like_N"/>
</dbReference>
<name>A0A0R1GX85_9LACO</name>
<feature type="compositionally biased region" description="Polar residues" evidence="1">
    <location>
        <begin position="44"/>
        <end position="55"/>
    </location>
</feature>
<feature type="compositionally biased region" description="Basic and acidic residues" evidence="1">
    <location>
        <begin position="22"/>
        <end position="33"/>
    </location>
</feature>
<gene>
    <name evidence="2" type="ORF">FC62_GL000271</name>
</gene>
<proteinExistence type="predicted"/>
<accession>A0A0R1GX85</accession>
<dbReference type="Proteomes" id="UP000050909">
    <property type="component" value="Unassembled WGS sequence"/>
</dbReference>
<comment type="caution">
    <text evidence="2">The sequence shown here is derived from an EMBL/GenBank/DDBJ whole genome shotgun (WGS) entry which is preliminary data.</text>
</comment>
<dbReference type="NCBIfam" id="NF040897">
    <property type="entry name" value="SPJ_0845_Nterm"/>
    <property type="match status" value="1"/>
</dbReference>
<keyword evidence="3" id="KW-1185">Reference proteome</keyword>
<evidence type="ECO:0000256" key="1">
    <source>
        <dbReference type="SAM" id="MobiDB-lite"/>
    </source>
</evidence>
<evidence type="ECO:0000313" key="2">
    <source>
        <dbReference type="EMBL" id="KRK38584.1"/>
    </source>
</evidence>
<sequence>MGLTFKRDDELQKVLDKFAILPDDKSKPKEKPNADLSGAENVSKVDTATQEKNSK</sequence>
<dbReference type="PATRIC" id="fig|1423722.3.peg.275"/>
<dbReference type="EMBL" id="AZCV01000001">
    <property type="protein sequence ID" value="KRK38584.1"/>
    <property type="molecule type" value="Genomic_DNA"/>
</dbReference>